<evidence type="ECO:0000256" key="1">
    <source>
        <dbReference type="SAM" id="Phobius"/>
    </source>
</evidence>
<keyword evidence="1" id="KW-1133">Transmembrane helix</keyword>
<keyword evidence="1" id="KW-0812">Transmembrane</keyword>
<dbReference type="AlphaFoldDB" id="A0A7C2K1Z6"/>
<name>A0A7C2K1Z6_UNCW3</name>
<reference evidence="3" key="1">
    <citation type="journal article" date="2020" name="mSystems">
        <title>Genome- and Community-Level Interaction Insights into Carbon Utilization and Element Cycling Functions of Hydrothermarchaeota in Hydrothermal Sediment.</title>
        <authorList>
            <person name="Zhou Z."/>
            <person name="Liu Y."/>
            <person name="Xu W."/>
            <person name="Pan J."/>
            <person name="Luo Z.H."/>
            <person name="Li M."/>
        </authorList>
    </citation>
    <scope>NUCLEOTIDE SEQUENCE [LARGE SCALE GENOMIC DNA]</scope>
    <source>
        <strain evidence="3">SpSt-34</strain>
    </source>
</reference>
<protein>
    <submittedName>
        <fullName evidence="3">2TM domain-containing protein</fullName>
    </submittedName>
</protein>
<accession>A0A7C2K1Z6</accession>
<evidence type="ECO:0000259" key="2">
    <source>
        <dbReference type="Pfam" id="PF13239"/>
    </source>
</evidence>
<proteinExistence type="predicted"/>
<feature type="domain" description="2TM" evidence="2">
    <location>
        <begin position="4"/>
        <end position="60"/>
    </location>
</feature>
<sequence length="79" mass="9314">MEEARRGFIAHLIVYILVNVMLIVVNLVYVPKVIWFFYPLIGWGIGLAMHYLFAVRWIEKTLMEKEAKAEYRARKAVSQ</sequence>
<dbReference type="InterPro" id="IPR025698">
    <property type="entry name" value="2TM_dom"/>
</dbReference>
<feature type="transmembrane region" description="Helical" evidence="1">
    <location>
        <begin position="36"/>
        <end position="58"/>
    </location>
</feature>
<feature type="transmembrane region" description="Helical" evidence="1">
    <location>
        <begin position="12"/>
        <end position="30"/>
    </location>
</feature>
<keyword evidence="1" id="KW-0472">Membrane</keyword>
<organism evidence="3">
    <name type="scientific">candidate division WOR-3 bacterium</name>
    <dbReference type="NCBI Taxonomy" id="2052148"/>
    <lineage>
        <taxon>Bacteria</taxon>
        <taxon>Bacteria division WOR-3</taxon>
    </lineage>
</organism>
<evidence type="ECO:0000313" key="3">
    <source>
        <dbReference type="EMBL" id="HEN27627.1"/>
    </source>
</evidence>
<gene>
    <name evidence="3" type="ORF">ENQ77_02995</name>
</gene>
<comment type="caution">
    <text evidence="3">The sequence shown here is derived from an EMBL/GenBank/DDBJ whole genome shotgun (WGS) entry which is preliminary data.</text>
</comment>
<dbReference type="EMBL" id="DSOL01000084">
    <property type="protein sequence ID" value="HEN27627.1"/>
    <property type="molecule type" value="Genomic_DNA"/>
</dbReference>
<dbReference type="Pfam" id="PF13239">
    <property type="entry name" value="2TM"/>
    <property type="match status" value="1"/>
</dbReference>